<dbReference type="Proteomes" id="UP000652760">
    <property type="component" value="Unassembled WGS sequence"/>
</dbReference>
<sequence length="62" mass="6156">MIAEMLAASRMGREDAEQGIAATLGPGRVGGGRAALQIRSSLAAMNGPAQMIADSGATTLSP</sequence>
<reference evidence="2" key="1">
    <citation type="submission" date="2021-01" db="EMBL/GenBank/DDBJ databases">
        <title>Genome public.</title>
        <authorList>
            <person name="Liu C."/>
            <person name="Sun Q."/>
        </authorList>
    </citation>
    <scope>NUCLEOTIDE SEQUENCE [LARGE SCALE GENOMIC DNA]</scope>
    <source>
        <strain evidence="2">YIM B02556</strain>
    </source>
</reference>
<name>A0ABS1EXQ6_9PROT</name>
<accession>A0ABS1EXQ6</accession>
<evidence type="ECO:0000313" key="1">
    <source>
        <dbReference type="EMBL" id="MBK1835892.1"/>
    </source>
</evidence>
<gene>
    <name evidence="1" type="ORF">JHL17_00560</name>
</gene>
<dbReference type="EMBL" id="JAENHM010000002">
    <property type="protein sequence ID" value="MBK1835892.1"/>
    <property type="molecule type" value="Genomic_DNA"/>
</dbReference>
<proteinExistence type="predicted"/>
<evidence type="ECO:0000313" key="2">
    <source>
        <dbReference type="Proteomes" id="UP000652760"/>
    </source>
</evidence>
<organism evidence="1 2">
    <name type="scientific">Azospirillum endophyticum</name>
    <dbReference type="NCBI Taxonomy" id="2800326"/>
    <lineage>
        <taxon>Bacteria</taxon>
        <taxon>Pseudomonadati</taxon>
        <taxon>Pseudomonadota</taxon>
        <taxon>Alphaproteobacteria</taxon>
        <taxon>Rhodospirillales</taxon>
        <taxon>Azospirillaceae</taxon>
        <taxon>Azospirillum</taxon>
    </lineage>
</organism>
<comment type="caution">
    <text evidence="1">The sequence shown here is derived from an EMBL/GenBank/DDBJ whole genome shotgun (WGS) entry which is preliminary data.</text>
</comment>
<keyword evidence="2" id="KW-1185">Reference proteome</keyword>
<protein>
    <submittedName>
        <fullName evidence="1">Uncharacterized protein</fullName>
    </submittedName>
</protein>